<dbReference type="OrthoDB" id="121051at2759"/>
<dbReference type="InterPro" id="IPR027417">
    <property type="entry name" value="P-loop_NTPase"/>
</dbReference>
<dbReference type="PANTHER" id="PTHR11361">
    <property type="entry name" value="DNA MISMATCH REPAIR PROTEIN MUTS FAMILY MEMBER"/>
    <property type="match status" value="1"/>
</dbReference>
<keyword evidence="15" id="KW-1185">Reference proteome</keyword>
<protein>
    <recommendedName>
        <fullName evidence="10">DNA mismatch repair protein MSH2</fullName>
    </recommendedName>
    <alternativeName>
        <fullName evidence="3">DNA mismatch repair protein Msh2</fullName>
    </alternativeName>
</protein>
<feature type="compositionally biased region" description="Basic and acidic residues" evidence="12">
    <location>
        <begin position="1"/>
        <end position="10"/>
    </location>
</feature>
<feature type="domain" description="DNA mismatch repair proteins mutS family" evidence="13">
    <location>
        <begin position="771"/>
        <end position="787"/>
    </location>
</feature>
<dbReference type="EMBL" id="KV417505">
    <property type="protein sequence ID" value="KZP28118.1"/>
    <property type="molecule type" value="Genomic_DNA"/>
</dbReference>
<dbReference type="Gene3D" id="3.40.50.300">
    <property type="entry name" value="P-loop containing nucleotide triphosphate hydrolases"/>
    <property type="match status" value="1"/>
</dbReference>
<evidence type="ECO:0000256" key="7">
    <source>
        <dbReference type="ARBA" id="ARBA00023125"/>
    </source>
</evidence>
<dbReference type="AlphaFoldDB" id="A0A166RBW9"/>
<dbReference type="GO" id="GO:0140664">
    <property type="term" value="F:ATP-dependent DNA damage sensor activity"/>
    <property type="evidence" value="ECO:0007669"/>
    <property type="project" value="InterPro"/>
</dbReference>
<evidence type="ECO:0000256" key="4">
    <source>
        <dbReference type="ARBA" id="ARBA00022741"/>
    </source>
</evidence>
<dbReference type="FunFam" id="3.40.50.300:FF:000925">
    <property type="entry name" value="DNA mismatch repair protein MSH2"/>
    <property type="match status" value="1"/>
</dbReference>
<dbReference type="InterPro" id="IPR036678">
    <property type="entry name" value="MutS_con_dom_sf"/>
</dbReference>
<dbReference type="Pfam" id="PF05190">
    <property type="entry name" value="MutS_IV"/>
    <property type="match status" value="1"/>
</dbReference>
<dbReference type="Gene3D" id="3.40.1170.10">
    <property type="entry name" value="DNA repair protein MutS, domain I"/>
    <property type="match status" value="1"/>
</dbReference>
<dbReference type="SMART" id="SM00534">
    <property type="entry name" value="MUTSac"/>
    <property type="match status" value="1"/>
</dbReference>
<dbReference type="GO" id="GO:0006298">
    <property type="term" value="P:mismatch repair"/>
    <property type="evidence" value="ECO:0007669"/>
    <property type="project" value="InterPro"/>
</dbReference>
<evidence type="ECO:0000256" key="11">
    <source>
        <dbReference type="RuleBase" id="RU003756"/>
    </source>
</evidence>
<evidence type="ECO:0000256" key="3">
    <source>
        <dbReference type="ARBA" id="ARBA00019549"/>
    </source>
</evidence>
<dbReference type="InterPro" id="IPR007860">
    <property type="entry name" value="DNA_mmatch_repair_MutS_con_dom"/>
</dbReference>
<dbReference type="Pfam" id="PF05188">
    <property type="entry name" value="MutS_II"/>
    <property type="match status" value="1"/>
</dbReference>
<evidence type="ECO:0000259" key="13">
    <source>
        <dbReference type="PROSITE" id="PS00486"/>
    </source>
</evidence>
<evidence type="ECO:0000256" key="12">
    <source>
        <dbReference type="SAM" id="MobiDB-lite"/>
    </source>
</evidence>
<dbReference type="Pfam" id="PF00488">
    <property type="entry name" value="MutS_V"/>
    <property type="match status" value="1"/>
</dbReference>
<organism evidence="14 15">
    <name type="scientific">Athelia psychrophila</name>
    <dbReference type="NCBI Taxonomy" id="1759441"/>
    <lineage>
        <taxon>Eukaryota</taxon>
        <taxon>Fungi</taxon>
        <taxon>Dikarya</taxon>
        <taxon>Basidiomycota</taxon>
        <taxon>Agaricomycotina</taxon>
        <taxon>Agaricomycetes</taxon>
        <taxon>Agaricomycetidae</taxon>
        <taxon>Atheliales</taxon>
        <taxon>Atheliaceae</taxon>
        <taxon>Athelia</taxon>
    </lineage>
</organism>
<keyword evidence="7 11" id="KW-0238">DNA-binding</keyword>
<keyword evidence="8 11" id="KW-0234">DNA repair</keyword>
<dbReference type="InterPro" id="IPR011184">
    <property type="entry name" value="DNA_mismatch_repair_Msh2"/>
</dbReference>
<evidence type="ECO:0000256" key="1">
    <source>
        <dbReference type="ARBA" id="ARBA00004123"/>
    </source>
</evidence>
<dbReference type="FunFam" id="3.30.420.110:FF:000002">
    <property type="entry name" value="DNA mismatch repair protein"/>
    <property type="match status" value="1"/>
</dbReference>
<dbReference type="FunFam" id="1.10.1420.10:FF:000003">
    <property type="entry name" value="DNA mismatch repair protein"/>
    <property type="match status" value="1"/>
</dbReference>
<dbReference type="SUPFAM" id="SSF48334">
    <property type="entry name" value="DNA repair protein MutS, domain III"/>
    <property type="match status" value="1"/>
</dbReference>
<dbReference type="GO" id="GO:0032301">
    <property type="term" value="C:MutSalpha complex"/>
    <property type="evidence" value="ECO:0007669"/>
    <property type="project" value="TreeGrafter"/>
</dbReference>
<dbReference type="Pfam" id="PF01624">
    <property type="entry name" value="MutS_I"/>
    <property type="match status" value="1"/>
</dbReference>
<comment type="function">
    <text evidence="11">Component of the post-replicative DNA mismatch repair system (MMR).</text>
</comment>
<feature type="region of interest" description="Disordered" evidence="12">
    <location>
        <begin position="1"/>
        <end position="25"/>
    </location>
</feature>
<dbReference type="STRING" id="436010.A0A166RBW9"/>
<evidence type="ECO:0000256" key="2">
    <source>
        <dbReference type="ARBA" id="ARBA00006271"/>
    </source>
</evidence>
<dbReference type="Pfam" id="PF05192">
    <property type="entry name" value="MutS_III"/>
    <property type="match status" value="1"/>
</dbReference>
<dbReference type="Gene3D" id="3.30.420.110">
    <property type="entry name" value="MutS, connector domain"/>
    <property type="match status" value="1"/>
</dbReference>
<dbReference type="PIRSF" id="PIRSF005813">
    <property type="entry name" value="MSH2"/>
    <property type="match status" value="1"/>
</dbReference>
<proteinExistence type="inferred from homology"/>
<dbReference type="InterPro" id="IPR007696">
    <property type="entry name" value="DNA_mismatch_repair_MutS_core"/>
</dbReference>
<name>A0A166RBW9_9AGAM</name>
<evidence type="ECO:0000256" key="5">
    <source>
        <dbReference type="ARBA" id="ARBA00022763"/>
    </source>
</evidence>
<dbReference type="CDD" id="cd03285">
    <property type="entry name" value="ABC_MSH2_euk"/>
    <property type="match status" value="1"/>
</dbReference>
<evidence type="ECO:0000256" key="6">
    <source>
        <dbReference type="ARBA" id="ARBA00022840"/>
    </source>
</evidence>
<evidence type="ECO:0000256" key="10">
    <source>
        <dbReference type="ARBA" id="ARBA00073545"/>
    </source>
</evidence>
<sequence>MALMYGKEKDDNENEPTADPGFLNFYSKLPPKSPETGTVRLFDRGDYYCAYGADAQYVATHVFRTNSVIKNLGSGTKSLPSVILREVQAKTFLRDVLTSKQLRVEIWTPAPGQGKKCAKFELDKEASPGNLQAVEDLLFVNSDLLSAPIVMAIKLATSAIGTGDKAKTKAVGIAFADTSSRELGVADFVDNDLFSNTESLIIQLSVKEALISTGTTSGKTDRDFDLNKLKAVLERCGVVITERKPSEFTTRSIEDDLVRLLAPEASLATTSASVEASMAIPQLALPIAPAALSALCTYLSLVADSSNHGAYAIRTHDLSQYMKLDASALRALNLTEAPGSVGASNKNTTLHGLLNKCKTAQGTRLLGSWLKQPLVNLHEIVKRQDLVELFVEDASSKRNIQEDCLKYMPDMHRISKRFQKGAASLEDVVRVYQVVLKLPGLLEALEGVETDSDKFKALVEETYLKQLREINESLSKYGEMVEQTLDLNELDRHNYVIKPDYDERLGTLSEKLQEIRDGLDDEHRTVGRELSIELDKKLHLEKSPNFGYCLRLTKNDAKGKIDGKKKFIELSTTKSGVFFTTRTLKDLAADFEESTAAYAKTQSSLVKEVVNIASTYTPILESLDHVLAHLDVILSFAHVSVNAPEPYVRPLVKEKGCGDMVLKDARHPCLEVQEDVSFIPNDIEMVKDKSEFQIITGPNMGGKSTFIRQAGVIALMAQIGCFVPCSEATMPVFDSILCRVGAGDSQLKGVSTFMAEMLETATIIKSATSDSLIIIDELGRGTSTYDGFGLAWAISEHIASQIRAFCLFATHFHELTALDQELSHVTNLHVVAHVSDAAEVGQDRDITLLYKVEPGVSDQSFGIHVAKLANFPENVVKLAKRKADELEDFGHTEKESERQAPNAGVSPEITEEGIEIVQQLLKTWASESNTDGEDVVMAEDDLSPEAQLEALRNCVEQFRPQIEGNAWLQEMITSL</sequence>
<dbReference type="Proteomes" id="UP000076532">
    <property type="component" value="Unassembled WGS sequence"/>
</dbReference>
<keyword evidence="5 11" id="KW-0227">DNA damage</keyword>
<keyword evidence="9" id="KW-0539">Nucleus</keyword>
<comment type="similarity">
    <text evidence="2 11">Belongs to the DNA mismatch repair MutS family.</text>
</comment>
<dbReference type="GO" id="GO:0005524">
    <property type="term" value="F:ATP binding"/>
    <property type="evidence" value="ECO:0007669"/>
    <property type="project" value="UniProtKB-KW"/>
</dbReference>
<dbReference type="InterPro" id="IPR007695">
    <property type="entry name" value="DNA_mismatch_repair_MutS-lik_N"/>
</dbReference>
<evidence type="ECO:0000313" key="15">
    <source>
        <dbReference type="Proteomes" id="UP000076532"/>
    </source>
</evidence>
<reference evidence="14 15" key="1">
    <citation type="journal article" date="2016" name="Mol. Biol. Evol.">
        <title>Comparative Genomics of Early-Diverging Mushroom-Forming Fungi Provides Insights into the Origins of Lignocellulose Decay Capabilities.</title>
        <authorList>
            <person name="Nagy L.G."/>
            <person name="Riley R."/>
            <person name="Tritt A."/>
            <person name="Adam C."/>
            <person name="Daum C."/>
            <person name="Floudas D."/>
            <person name="Sun H."/>
            <person name="Yadav J.S."/>
            <person name="Pangilinan J."/>
            <person name="Larsson K.H."/>
            <person name="Matsuura K."/>
            <person name="Barry K."/>
            <person name="Labutti K."/>
            <person name="Kuo R."/>
            <person name="Ohm R.A."/>
            <person name="Bhattacharya S.S."/>
            <person name="Shirouzu T."/>
            <person name="Yoshinaga Y."/>
            <person name="Martin F.M."/>
            <person name="Grigoriev I.V."/>
            <person name="Hibbett D.S."/>
        </authorList>
    </citation>
    <scope>NUCLEOTIDE SEQUENCE [LARGE SCALE GENOMIC DNA]</scope>
    <source>
        <strain evidence="14 15">CBS 109695</strain>
    </source>
</reference>
<dbReference type="PANTHER" id="PTHR11361:SF35">
    <property type="entry name" value="DNA MISMATCH REPAIR PROTEIN MSH2"/>
    <property type="match status" value="1"/>
</dbReference>
<evidence type="ECO:0000313" key="14">
    <source>
        <dbReference type="EMBL" id="KZP28118.1"/>
    </source>
</evidence>
<dbReference type="GO" id="GO:0030983">
    <property type="term" value="F:mismatched DNA binding"/>
    <property type="evidence" value="ECO:0007669"/>
    <property type="project" value="InterPro"/>
</dbReference>
<dbReference type="SMART" id="SM00533">
    <property type="entry name" value="MUTSd"/>
    <property type="match status" value="1"/>
</dbReference>
<dbReference type="PROSITE" id="PS00486">
    <property type="entry name" value="DNA_MISMATCH_REPAIR_2"/>
    <property type="match status" value="1"/>
</dbReference>
<evidence type="ECO:0000256" key="8">
    <source>
        <dbReference type="ARBA" id="ARBA00023204"/>
    </source>
</evidence>
<keyword evidence="4 11" id="KW-0547">Nucleotide-binding</keyword>
<dbReference type="GO" id="GO:0051053">
    <property type="term" value="P:negative regulation of DNA metabolic process"/>
    <property type="evidence" value="ECO:0007669"/>
    <property type="project" value="UniProtKB-ARBA"/>
</dbReference>
<dbReference type="GO" id="GO:0006312">
    <property type="term" value="P:mitotic recombination"/>
    <property type="evidence" value="ECO:0007669"/>
    <property type="project" value="TreeGrafter"/>
</dbReference>
<dbReference type="InterPro" id="IPR045076">
    <property type="entry name" value="MutS"/>
</dbReference>
<dbReference type="InterPro" id="IPR000432">
    <property type="entry name" value="DNA_mismatch_repair_MutS_C"/>
</dbReference>
<dbReference type="SUPFAM" id="SSF53150">
    <property type="entry name" value="DNA repair protein MutS, domain II"/>
    <property type="match status" value="1"/>
</dbReference>
<comment type="subcellular location">
    <subcellularLocation>
        <location evidence="1">Nucleus</location>
    </subcellularLocation>
</comment>
<accession>A0A166RBW9</accession>
<dbReference type="SUPFAM" id="SSF52540">
    <property type="entry name" value="P-loop containing nucleoside triphosphate hydrolases"/>
    <property type="match status" value="1"/>
</dbReference>
<gene>
    <name evidence="14" type="ORF">FIBSPDRAFT_817711</name>
</gene>
<keyword evidence="6" id="KW-0067">ATP-binding</keyword>
<dbReference type="Gene3D" id="1.10.1420.10">
    <property type="match status" value="2"/>
</dbReference>
<evidence type="ECO:0000256" key="9">
    <source>
        <dbReference type="ARBA" id="ARBA00023242"/>
    </source>
</evidence>
<dbReference type="InterPro" id="IPR016151">
    <property type="entry name" value="DNA_mismatch_repair_MutS_N"/>
</dbReference>
<dbReference type="InterPro" id="IPR007861">
    <property type="entry name" value="DNA_mismatch_repair_MutS_clamp"/>
</dbReference>
<dbReference type="InterPro" id="IPR036187">
    <property type="entry name" value="DNA_mismatch_repair_MutS_sf"/>
</dbReference>
<dbReference type="InterPro" id="IPR032642">
    <property type="entry name" value="Msh2_ATP-bd"/>
</dbReference>